<dbReference type="InterPro" id="IPR003509">
    <property type="entry name" value="UPF0102_YraN-like"/>
</dbReference>
<reference evidence="3 4" key="1">
    <citation type="submission" date="2019-07" db="EMBL/GenBank/DDBJ databases">
        <title>Genomic Encyclopedia of Archaeal and Bacterial Type Strains, Phase II (KMG-II): from individual species to whole genera.</title>
        <authorList>
            <person name="Goeker M."/>
        </authorList>
    </citation>
    <scope>NUCLEOTIDE SEQUENCE [LARGE SCALE GENOMIC DNA]</scope>
    <source>
        <strain evidence="3 4">ATCC BAA-2084</strain>
    </source>
</reference>
<dbReference type="OrthoDB" id="9812968at2"/>
<dbReference type="HAMAP" id="MF_00048">
    <property type="entry name" value="UPF0102"/>
    <property type="match status" value="1"/>
</dbReference>
<name>A0A562UWL6_9SPHN</name>
<sequence length="126" mass="14693">MKRQKTERAGRQGEFRAAMFLRLQGWQIIAERVKTPLGEIDLIARRNGVVAFTEVKWRKRREDLDHAIDEYRLRRVAAAAEAVAHQYVRDGDDMRIDVILLAPASIPRHITNAWDALSRVRFRNTE</sequence>
<comment type="caution">
    <text evidence="3">The sequence shown here is derived from an EMBL/GenBank/DDBJ whole genome shotgun (WGS) entry which is preliminary data.</text>
</comment>
<organism evidence="3 4">
    <name type="scientific">Altererythrobacter ishigakiensis</name>
    <dbReference type="NCBI Taxonomy" id="476157"/>
    <lineage>
        <taxon>Bacteria</taxon>
        <taxon>Pseudomonadati</taxon>
        <taxon>Pseudomonadota</taxon>
        <taxon>Alphaproteobacteria</taxon>
        <taxon>Sphingomonadales</taxon>
        <taxon>Erythrobacteraceae</taxon>
        <taxon>Altererythrobacter</taxon>
    </lineage>
</organism>
<dbReference type="RefSeq" id="WP_067599766.1">
    <property type="nucleotide sequence ID" value="NZ_CP015963.1"/>
</dbReference>
<evidence type="ECO:0000256" key="2">
    <source>
        <dbReference type="HAMAP-Rule" id="MF_00048"/>
    </source>
</evidence>
<keyword evidence="3" id="KW-0540">Nuclease</keyword>
<dbReference type="PANTHER" id="PTHR34039:SF1">
    <property type="entry name" value="UPF0102 PROTEIN YRAN"/>
    <property type="match status" value="1"/>
</dbReference>
<dbReference type="InterPro" id="IPR011856">
    <property type="entry name" value="tRNA_endonuc-like_dom_sf"/>
</dbReference>
<evidence type="ECO:0000313" key="4">
    <source>
        <dbReference type="Proteomes" id="UP000320547"/>
    </source>
</evidence>
<gene>
    <name evidence="3" type="ORF">JN10_1679</name>
</gene>
<proteinExistence type="inferred from homology"/>
<evidence type="ECO:0000256" key="1">
    <source>
        <dbReference type="ARBA" id="ARBA00006738"/>
    </source>
</evidence>
<dbReference type="SUPFAM" id="SSF52980">
    <property type="entry name" value="Restriction endonuclease-like"/>
    <property type="match status" value="1"/>
</dbReference>
<keyword evidence="3" id="KW-0255">Endonuclease</keyword>
<dbReference type="GO" id="GO:0004519">
    <property type="term" value="F:endonuclease activity"/>
    <property type="evidence" value="ECO:0007669"/>
    <property type="project" value="UniProtKB-KW"/>
</dbReference>
<evidence type="ECO:0000313" key="3">
    <source>
        <dbReference type="EMBL" id="TWJ10022.1"/>
    </source>
</evidence>
<dbReference type="PANTHER" id="PTHR34039">
    <property type="entry name" value="UPF0102 PROTEIN YRAN"/>
    <property type="match status" value="1"/>
</dbReference>
<dbReference type="Pfam" id="PF02021">
    <property type="entry name" value="UPF0102"/>
    <property type="match status" value="1"/>
</dbReference>
<accession>A0A562UWL6</accession>
<keyword evidence="3" id="KW-0378">Hydrolase</keyword>
<comment type="similarity">
    <text evidence="1 2">Belongs to the UPF0102 family.</text>
</comment>
<dbReference type="AlphaFoldDB" id="A0A562UWL6"/>
<dbReference type="Proteomes" id="UP000320547">
    <property type="component" value="Unassembled WGS sequence"/>
</dbReference>
<protein>
    <recommendedName>
        <fullName evidence="2">UPF0102 protein JN10_1679</fullName>
    </recommendedName>
</protein>
<dbReference type="GO" id="GO:0003676">
    <property type="term" value="F:nucleic acid binding"/>
    <property type="evidence" value="ECO:0007669"/>
    <property type="project" value="InterPro"/>
</dbReference>
<dbReference type="STRING" id="476157.GCA_001663155_01678"/>
<dbReference type="Gene3D" id="3.40.1350.10">
    <property type="match status" value="1"/>
</dbReference>
<dbReference type="InterPro" id="IPR011335">
    <property type="entry name" value="Restrct_endonuc-II-like"/>
</dbReference>
<keyword evidence="4" id="KW-1185">Reference proteome</keyword>
<dbReference type="EMBL" id="VLLK01000001">
    <property type="protein sequence ID" value="TWJ10022.1"/>
    <property type="molecule type" value="Genomic_DNA"/>
</dbReference>